<accession>A0A9Q0B4V1</accession>
<dbReference type="AlphaFoldDB" id="A0A9Q0B4V1"/>
<dbReference type="EMBL" id="SDAQ01000044">
    <property type="protein sequence ID" value="KAI3549768.1"/>
    <property type="molecule type" value="Genomic_DNA"/>
</dbReference>
<protein>
    <submittedName>
        <fullName evidence="2">Uncharacterized protein</fullName>
    </submittedName>
</protein>
<name>A0A9Q0B4V1_9PEZI</name>
<proteinExistence type="predicted"/>
<sequence>MAELGSREQQANAGGRPRRSLVQSGQSMRKPNEFCPLESRHRIGLCYVEEQLEQLAGASSSYGEAEEKRHAA</sequence>
<evidence type="ECO:0000256" key="1">
    <source>
        <dbReference type="SAM" id="MobiDB-lite"/>
    </source>
</evidence>
<evidence type="ECO:0000313" key="3">
    <source>
        <dbReference type="Proteomes" id="UP001056436"/>
    </source>
</evidence>
<reference evidence="2" key="1">
    <citation type="submission" date="2019-01" db="EMBL/GenBank/DDBJ databases">
        <title>Colletotrichum abscissum LGMF1257.</title>
        <authorList>
            <person name="Baroncelli R."/>
        </authorList>
    </citation>
    <scope>NUCLEOTIDE SEQUENCE</scope>
    <source>
        <strain evidence="2">Ca142</strain>
    </source>
</reference>
<feature type="region of interest" description="Disordered" evidence="1">
    <location>
        <begin position="1"/>
        <end position="34"/>
    </location>
</feature>
<evidence type="ECO:0000313" key="2">
    <source>
        <dbReference type="EMBL" id="KAI3549768.1"/>
    </source>
</evidence>
<keyword evidence="3" id="KW-1185">Reference proteome</keyword>
<dbReference type="Proteomes" id="UP001056436">
    <property type="component" value="Unassembled WGS sequence"/>
</dbReference>
<gene>
    <name evidence="2" type="ORF">CABS02_07871</name>
</gene>
<organism evidence="2 3">
    <name type="scientific">Colletotrichum abscissum</name>
    <dbReference type="NCBI Taxonomy" id="1671311"/>
    <lineage>
        <taxon>Eukaryota</taxon>
        <taxon>Fungi</taxon>
        <taxon>Dikarya</taxon>
        <taxon>Ascomycota</taxon>
        <taxon>Pezizomycotina</taxon>
        <taxon>Sordariomycetes</taxon>
        <taxon>Hypocreomycetidae</taxon>
        <taxon>Glomerellales</taxon>
        <taxon>Glomerellaceae</taxon>
        <taxon>Colletotrichum</taxon>
        <taxon>Colletotrichum acutatum species complex</taxon>
    </lineage>
</organism>
<comment type="caution">
    <text evidence="2">The sequence shown here is derived from an EMBL/GenBank/DDBJ whole genome shotgun (WGS) entry which is preliminary data.</text>
</comment>